<evidence type="ECO:0000313" key="3">
    <source>
        <dbReference type="Proteomes" id="UP001497516"/>
    </source>
</evidence>
<dbReference type="AlphaFoldDB" id="A0AAV2GCX9"/>
<proteinExistence type="predicted"/>
<organism evidence="2 3">
    <name type="scientific">Linum trigynum</name>
    <dbReference type="NCBI Taxonomy" id="586398"/>
    <lineage>
        <taxon>Eukaryota</taxon>
        <taxon>Viridiplantae</taxon>
        <taxon>Streptophyta</taxon>
        <taxon>Embryophyta</taxon>
        <taxon>Tracheophyta</taxon>
        <taxon>Spermatophyta</taxon>
        <taxon>Magnoliopsida</taxon>
        <taxon>eudicotyledons</taxon>
        <taxon>Gunneridae</taxon>
        <taxon>Pentapetalae</taxon>
        <taxon>rosids</taxon>
        <taxon>fabids</taxon>
        <taxon>Malpighiales</taxon>
        <taxon>Linaceae</taxon>
        <taxon>Linum</taxon>
    </lineage>
</organism>
<keyword evidence="3" id="KW-1185">Reference proteome</keyword>
<evidence type="ECO:0000313" key="2">
    <source>
        <dbReference type="EMBL" id="CAL1407698.1"/>
    </source>
</evidence>
<dbReference type="Proteomes" id="UP001497516">
    <property type="component" value="Chromosome 8"/>
</dbReference>
<evidence type="ECO:0000256" key="1">
    <source>
        <dbReference type="SAM" id="MobiDB-lite"/>
    </source>
</evidence>
<accession>A0AAV2GCX9</accession>
<name>A0AAV2GCX9_9ROSI</name>
<dbReference type="EMBL" id="OZ034821">
    <property type="protein sequence ID" value="CAL1407698.1"/>
    <property type="molecule type" value="Genomic_DNA"/>
</dbReference>
<feature type="region of interest" description="Disordered" evidence="1">
    <location>
        <begin position="56"/>
        <end position="82"/>
    </location>
</feature>
<reference evidence="2 3" key="1">
    <citation type="submission" date="2024-04" db="EMBL/GenBank/DDBJ databases">
        <authorList>
            <person name="Fracassetti M."/>
        </authorList>
    </citation>
    <scope>NUCLEOTIDE SEQUENCE [LARGE SCALE GENOMIC DNA]</scope>
</reference>
<gene>
    <name evidence="2" type="ORF">LTRI10_LOCUS47351</name>
</gene>
<protein>
    <submittedName>
        <fullName evidence="2">Uncharacterized protein</fullName>
    </submittedName>
</protein>
<sequence length="82" mass="9337">MRRKKEVRSSIEGKEENRRLRQIIQVDIETDLGRLIGAEETPSRVENVLGIGATTTSYQQRRRRCDDQLPSSSGKGVKPRAK</sequence>